<organism evidence="1 2">
    <name type="scientific">Trichonephila clavata</name>
    <name type="common">Joro spider</name>
    <name type="synonym">Nephila clavata</name>
    <dbReference type="NCBI Taxonomy" id="2740835"/>
    <lineage>
        <taxon>Eukaryota</taxon>
        <taxon>Metazoa</taxon>
        <taxon>Ecdysozoa</taxon>
        <taxon>Arthropoda</taxon>
        <taxon>Chelicerata</taxon>
        <taxon>Arachnida</taxon>
        <taxon>Araneae</taxon>
        <taxon>Araneomorphae</taxon>
        <taxon>Entelegynae</taxon>
        <taxon>Araneoidea</taxon>
        <taxon>Nephilidae</taxon>
        <taxon>Trichonephila</taxon>
    </lineage>
</organism>
<name>A0A8X6J7W0_TRICU</name>
<evidence type="ECO:0000313" key="2">
    <source>
        <dbReference type="Proteomes" id="UP000887116"/>
    </source>
</evidence>
<dbReference type="Proteomes" id="UP000887116">
    <property type="component" value="Unassembled WGS sequence"/>
</dbReference>
<proteinExistence type="predicted"/>
<comment type="caution">
    <text evidence="1">The sequence shown here is derived from an EMBL/GenBank/DDBJ whole genome shotgun (WGS) entry which is preliminary data.</text>
</comment>
<reference evidence="1" key="1">
    <citation type="submission" date="2020-07" db="EMBL/GenBank/DDBJ databases">
        <title>Multicomponent nature underlies the extraordinary mechanical properties of spider dragline silk.</title>
        <authorList>
            <person name="Kono N."/>
            <person name="Nakamura H."/>
            <person name="Mori M."/>
            <person name="Yoshida Y."/>
            <person name="Ohtoshi R."/>
            <person name="Malay A.D."/>
            <person name="Moran D.A.P."/>
            <person name="Tomita M."/>
            <person name="Numata K."/>
            <person name="Arakawa K."/>
        </authorList>
    </citation>
    <scope>NUCLEOTIDE SEQUENCE</scope>
</reference>
<dbReference type="AlphaFoldDB" id="A0A8X6J7W0"/>
<gene>
    <name evidence="1" type="ORF">TNCT_618061</name>
</gene>
<dbReference type="EMBL" id="BMAO01008519">
    <property type="protein sequence ID" value="GFR24120.1"/>
    <property type="molecule type" value="Genomic_DNA"/>
</dbReference>
<sequence>MPSSPSDIQRNLSFFLSIFVFFSRKLDDVGWITSRHDGAKRRVNHDSARVSAGTFGDATLGNVNKEWVWVRQVSGQSVDCLSSFIAVIWRLTINLEPVVRCCVMWWKIDARSTSMVRQLGVKLSVLPQTIIRSSVSKGVVKKLEIRVPIAHTTAPGDL</sequence>
<protein>
    <submittedName>
        <fullName evidence="1">Uncharacterized protein</fullName>
    </submittedName>
</protein>
<keyword evidence="2" id="KW-1185">Reference proteome</keyword>
<evidence type="ECO:0000313" key="1">
    <source>
        <dbReference type="EMBL" id="GFR24120.1"/>
    </source>
</evidence>
<accession>A0A8X6J7W0</accession>